<feature type="transmembrane region" description="Helical" evidence="7">
    <location>
        <begin position="124"/>
        <end position="149"/>
    </location>
</feature>
<reference evidence="10 11" key="1">
    <citation type="journal article" date="2019" name="ISME J.">
        <title>Genome analyses of uncultured TG2/ZB3 bacteria in 'Margulisbacteria' specifically attached to ectosymbiotic spirochetes of protists in the termite gut.</title>
        <authorList>
            <person name="Utami Y.D."/>
            <person name="Kuwahara H."/>
            <person name="Igai K."/>
            <person name="Murakami T."/>
            <person name="Sugaya K."/>
            <person name="Morikawa T."/>
            <person name="Nagura Y."/>
            <person name="Yuki M."/>
            <person name="Deevong P."/>
            <person name="Inoue T."/>
            <person name="Kihara K."/>
            <person name="Lo N."/>
            <person name="Yamada A."/>
            <person name="Ohkuma M."/>
            <person name="Hongoh Y."/>
        </authorList>
    </citation>
    <scope>NUCLEOTIDE SEQUENCE [LARGE SCALE GENOMIC DNA]</scope>
    <source>
        <strain evidence="10">NkOx7-01</strain>
    </source>
</reference>
<keyword evidence="11" id="KW-1185">Reference proteome</keyword>
<feature type="transmembrane region" description="Helical" evidence="7">
    <location>
        <begin position="271"/>
        <end position="291"/>
    </location>
</feature>
<keyword evidence="4 10" id="KW-0067">ATP-binding</keyword>
<dbReference type="Pfam" id="PF00664">
    <property type="entry name" value="ABC_membrane"/>
    <property type="match status" value="1"/>
</dbReference>
<dbReference type="InterPro" id="IPR027417">
    <property type="entry name" value="P-loop_NTPase"/>
</dbReference>
<dbReference type="PROSITE" id="PS00211">
    <property type="entry name" value="ABC_TRANSPORTER_1"/>
    <property type="match status" value="1"/>
</dbReference>
<dbReference type="SMART" id="SM00382">
    <property type="entry name" value="AAA"/>
    <property type="match status" value="1"/>
</dbReference>
<dbReference type="GO" id="GO:0016887">
    <property type="term" value="F:ATP hydrolysis activity"/>
    <property type="evidence" value="ECO:0007669"/>
    <property type="project" value="InterPro"/>
</dbReference>
<feature type="transmembrane region" description="Helical" evidence="7">
    <location>
        <begin position="155"/>
        <end position="175"/>
    </location>
</feature>
<dbReference type="InterPro" id="IPR017871">
    <property type="entry name" value="ABC_transporter-like_CS"/>
</dbReference>
<dbReference type="CDD" id="cd03251">
    <property type="entry name" value="ABCC_MsbA"/>
    <property type="match status" value="1"/>
</dbReference>
<comment type="subcellular location">
    <subcellularLocation>
        <location evidence="1">Cell membrane</location>
        <topology evidence="1">Multi-pass membrane protein</topology>
    </subcellularLocation>
</comment>
<evidence type="ECO:0000256" key="1">
    <source>
        <dbReference type="ARBA" id="ARBA00004651"/>
    </source>
</evidence>
<evidence type="ECO:0000256" key="4">
    <source>
        <dbReference type="ARBA" id="ARBA00022840"/>
    </source>
</evidence>
<sequence length="576" mass="65168">MKLYLKLWPYFREHWGRCLVVLVNVFLFAVANMYFLALVKELSYDIERGRVGLFIYRICAGLTLALVRSLTSYAQTYNMEWIGQRLVMRLRLKMYEHLQRLSMDFFNKWKIGEIMSRSTNDLQVVQGVFVSNVVTLLPELFTFVGVLIYLSVLSWPLLLITLITLPLFAFLIQLFTRRMRRISKYNQRKLADLASVLQESIYGISIIKAFAAENKEIDNYTKENERSFWISMKGARLYALQEPILFMLQISMIMVIFMIGGVQIIEGHITVGNFIAFCLGLGMLVNPVTIFGKISVKQQQAEVALGRIFELLETEPTVKEAARPQKKNITGQVQFQDLSFAYTPANGLVLKNIELEVRTGEVLALVGPSGGGKTTLVNLLPRFYDATSGRLLIDGLDVKEYSFNSLRSQIGIVTQETILFSGTIRENIAYGKTDATQSEIEQAARMANADSFIKLFPSGYLTYVGERGVRLSGGQKQRVAIARAILSDPKILILDEATSALDNESEKLVQQALENLMRSRTTFVIAHRLSTIVNADRIAVLEDGRIIAIGKHAELLQTCPLYQKLYKLQKAKEENA</sequence>
<dbReference type="Proteomes" id="UP000269352">
    <property type="component" value="Unassembled WGS sequence"/>
</dbReference>
<comment type="caution">
    <text evidence="10">The sequence shown here is derived from an EMBL/GenBank/DDBJ whole genome shotgun (WGS) entry which is preliminary data.</text>
</comment>
<dbReference type="Pfam" id="PF00005">
    <property type="entry name" value="ABC_tran"/>
    <property type="match status" value="1"/>
</dbReference>
<evidence type="ECO:0000256" key="7">
    <source>
        <dbReference type="SAM" id="Phobius"/>
    </source>
</evidence>
<dbReference type="PROSITE" id="PS50929">
    <property type="entry name" value="ABC_TM1F"/>
    <property type="match status" value="1"/>
</dbReference>
<keyword evidence="5 7" id="KW-1133">Transmembrane helix</keyword>
<name>A0A388T7C5_TERA1</name>
<evidence type="ECO:0000256" key="6">
    <source>
        <dbReference type="ARBA" id="ARBA00023136"/>
    </source>
</evidence>
<dbReference type="CDD" id="cd18552">
    <property type="entry name" value="ABC_6TM_MsbA_like"/>
    <property type="match status" value="1"/>
</dbReference>
<evidence type="ECO:0000256" key="2">
    <source>
        <dbReference type="ARBA" id="ARBA00022692"/>
    </source>
</evidence>
<dbReference type="PROSITE" id="PS50893">
    <property type="entry name" value="ABC_TRANSPORTER_2"/>
    <property type="match status" value="1"/>
</dbReference>
<dbReference type="FunFam" id="3.40.50.300:FF:000218">
    <property type="entry name" value="Multidrug ABC transporter ATP-binding protein"/>
    <property type="match status" value="1"/>
</dbReference>
<feature type="transmembrane region" description="Helical" evidence="7">
    <location>
        <begin position="244"/>
        <end position="265"/>
    </location>
</feature>
<dbReference type="InterPro" id="IPR039421">
    <property type="entry name" value="Type_1_exporter"/>
</dbReference>
<dbReference type="Gene3D" id="1.20.1560.10">
    <property type="entry name" value="ABC transporter type 1, transmembrane domain"/>
    <property type="match status" value="1"/>
</dbReference>
<dbReference type="GO" id="GO:0005886">
    <property type="term" value="C:plasma membrane"/>
    <property type="evidence" value="ECO:0007669"/>
    <property type="project" value="UniProtKB-SubCell"/>
</dbReference>
<dbReference type="PANTHER" id="PTHR43394:SF1">
    <property type="entry name" value="ATP-BINDING CASSETTE SUB-FAMILY B MEMBER 10, MITOCHONDRIAL"/>
    <property type="match status" value="1"/>
</dbReference>
<dbReference type="EMBL" id="BGZN01000001">
    <property type="protein sequence ID" value="GBR72557.1"/>
    <property type="molecule type" value="Genomic_DNA"/>
</dbReference>
<evidence type="ECO:0000259" key="8">
    <source>
        <dbReference type="PROSITE" id="PS50893"/>
    </source>
</evidence>
<dbReference type="GO" id="GO:0005524">
    <property type="term" value="F:ATP binding"/>
    <property type="evidence" value="ECO:0007669"/>
    <property type="project" value="UniProtKB-KW"/>
</dbReference>
<dbReference type="Gene3D" id="3.40.50.300">
    <property type="entry name" value="P-loop containing nucleotide triphosphate hydrolases"/>
    <property type="match status" value="1"/>
</dbReference>
<dbReference type="PANTHER" id="PTHR43394">
    <property type="entry name" value="ATP-DEPENDENT PERMEASE MDL1, MITOCHONDRIAL"/>
    <property type="match status" value="1"/>
</dbReference>
<feature type="domain" description="ABC transporter" evidence="8">
    <location>
        <begin position="333"/>
        <end position="568"/>
    </location>
</feature>
<evidence type="ECO:0000313" key="11">
    <source>
        <dbReference type="Proteomes" id="UP000269352"/>
    </source>
</evidence>
<feature type="domain" description="ABC transmembrane type-1" evidence="9">
    <location>
        <begin position="26"/>
        <end position="300"/>
    </location>
</feature>
<dbReference type="InterPro" id="IPR003439">
    <property type="entry name" value="ABC_transporter-like_ATP-bd"/>
</dbReference>
<dbReference type="InterPro" id="IPR003593">
    <property type="entry name" value="AAA+_ATPase"/>
</dbReference>
<gene>
    <name evidence="10" type="primary">msbA</name>
    <name evidence="10" type="ORF">NO1_0067</name>
</gene>
<dbReference type="SUPFAM" id="SSF90123">
    <property type="entry name" value="ABC transporter transmembrane region"/>
    <property type="match status" value="1"/>
</dbReference>
<evidence type="ECO:0000256" key="5">
    <source>
        <dbReference type="ARBA" id="ARBA00022989"/>
    </source>
</evidence>
<evidence type="ECO:0000259" key="9">
    <source>
        <dbReference type="PROSITE" id="PS50929"/>
    </source>
</evidence>
<feature type="transmembrane region" description="Helical" evidence="7">
    <location>
        <begin position="51"/>
        <end position="70"/>
    </location>
</feature>
<feature type="transmembrane region" description="Helical" evidence="7">
    <location>
        <begin position="20"/>
        <end position="39"/>
    </location>
</feature>
<organism evidence="10 11">
    <name type="scientific">Termititenax aidoneus</name>
    <dbReference type="NCBI Taxonomy" id="2218524"/>
    <lineage>
        <taxon>Bacteria</taxon>
        <taxon>Bacillati</taxon>
        <taxon>Candidatus Margulisiibacteriota</taxon>
        <taxon>Candidatus Termititenacia</taxon>
        <taxon>Candidatus Termititenacales</taxon>
        <taxon>Candidatus Termititenacaceae</taxon>
        <taxon>Candidatus Termititenax</taxon>
    </lineage>
</organism>
<dbReference type="SUPFAM" id="SSF52540">
    <property type="entry name" value="P-loop containing nucleoside triphosphate hydrolases"/>
    <property type="match status" value="1"/>
</dbReference>
<accession>A0A388T7C5</accession>
<keyword evidence="2 7" id="KW-0812">Transmembrane</keyword>
<keyword evidence="6 7" id="KW-0472">Membrane</keyword>
<dbReference type="InterPro" id="IPR036640">
    <property type="entry name" value="ABC1_TM_sf"/>
</dbReference>
<evidence type="ECO:0000313" key="10">
    <source>
        <dbReference type="EMBL" id="GBR72557.1"/>
    </source>
</evidence>
<dbReference type="AlphaFoldDB" id="A0A388T7C5"/>
<protein>
    <submittedName>
        <fullName evidence="10">Lipid A export ATP-binding/permease protein MsbA</fullName>
    </submittedName>
</protein>
<evidence type="ECO:0000256" key="3">
    <source>
        <dbReference type="ARBA" id="ARBA00022741"/>
    </source>
</evidence>
<proteinExistence type="predicted"/>
<dbReference type="GO" id="GO:0015421">
    <property type="term" value="F:ABC-type oligopeptide transporter activity"/>
    <property type="evidence" value="ECO:0007669"/>
    <property type="project" value="TreeGrafter"/>
</dbReference>
<keyword evidence="3" id="KW-0547">Nucleotide-binding</keyword>
<dbReference type="InterPro" id="IPR011527">
    <property type="entry name" value="ABC1_TM_dom"/>
</dbReference>